<dbReference type="GO" id="GO:0000467">
    <property type="term" value="P:exonucleolytic trimming to generate mature 3'-end of 5.8S rRNA from tricistronic rRNA transcript (SSU-rRNA, 5.8S rRNA, LSU-rRNA)"/>
    <property type="evidence" value="ECO:0007669"/>
    <property type="project" value="TreeGrafter"/>
</dbReference>
<protein>
    <submittedName>
        <fullName evidence="10">Uncharacterized protein</fullName>
    </submittedName>
</protein>
<dbReference type="SUPFAM" id="SSF50249">
    <property type="entry name" value="Nucleic acid-binding proteins"/>
    <property type="match status" value="1"/>
</dbReference>
<evidence type="ECO:0000256" key="1">
    <source>
        <dbReference type="ARBA" id="ARBA00004123"/>
    </source>
</evidence>
<dbReference type="GO" id="GO:0071038">
    <property type="term" value="P:TRAMP-dependent tRNA surveillance pathway"/>
    <property type="evidence" value="ECO:0007669"/>
    <property type="project" value="TreeGrafter"/>
</dbReference>
<keyword evidence="3" id="KW-0698">rRNA processing</keyword>
<keyword evidence="5" id="KW-0694">RNA-binding</keyword>
<dbReference type="InterPro" id="IPR025721">
    <property type="entry name" value="Exosome_cplx_N_dom"/>
</dbReference>
<accession>A0A0H5R9W4</accession>
<dbReference type="InterPro" id="IPR048565">
    <property type="entry name" value="S1_RRP4"/>
</dbReference>
<dbReference type="Pfam" id="PF21266">
    <property type="entry name" value="S1_RRP4"/>
    <property type="match status" value="1"/>
</dbReference>
<evidence type="ECO:0000256" key="6">
    <source>
        <dbReference type="ARBA" id="ARBA00023242"/>
    </source>
</evidence>
<dbReference type="FunFam" id="2.40.50.140:FF:000038">
    <property type="entry name" value="Exosome complex component RRP4"/>
    <property type="match status" value="1"/>
</dbReference>
<evidence type="ECO:0000313" key="10">
    <source>
        <dbReference type="EMBL" id="CRZ10883.1"/>
    </source>
</evidence>
<dbReference type="InterPro" id="IPR036612">
    <property type="entry name" value="KH_dom_type_1_sf"/>
</dbReference>
<dbReference type="EMBL" id="HACM01010441">
    <property type="protein sequence ID" value="CRZ10883.1"/>
    <property type="molecule type" value="Transcribed_RNA"/>
</dbReference>
<dbReference type="PANTHER" id="PTHR21321:SF4">
    <property type="entry name" value="EXOSOME COMPLEX COMPONENT RRP4"/>
    <property type="match status" value="1"/>
</dbReference>
<evidence type="ECO:0000259" key="9">
    <source>
        <dbReference type="Pfam" id="PF21266"/>
    </source>
</evidence>
<dbReference type="GO" id="GO:0003723">
    <property type="term" value="F:RNA binding"/>
    <property type="evidence" value="ECO:0007669"/>
    <property type="project" value="UniProtKB-KW"/>
</dbReference>
<dbReference type="Gene3D" id="2.40.50.140">
    <property type="entry name" value="Nucleic acid-binding proteins"/>
    <property type="match status" value="1"/>
</dbReference>
<feature type="domain" description="Exosome complex component N-terminal" evidence="7">
    <location>
        <begin position="14"/>
        <end position="53"/>
    </location>
</feature>
<dbReference type="GO" id="GO:0034475">
    <property type="term" value="P:U4 snRNA 3'-end processing"/>
    <property type="evidence" value="ECO:0007669"/>
    <property type="project" value="TreeGrafter"/>
</dbReference>
<dbReference type="GO" id="GO:0071034">
    <property type="term" value="P:CUT catabolic process"/>
    <property type="evidence" value="ECO:0007669"/>
    <property type="project" value="TreeGrafter"/>
</dbReference>
<name>A0A0H5R9W4_9EUKA</name>
<feature type="domain" description="K Homology" evidence="8">
    <location>
        <begin position="159"/>
        <end position="199"/>
    </location>
</feature>
<comment type="subcellular location">
    <subcellularLocation>
        <location evidence="1">Nucleus</location>
    </subcellularLocation>
</comment>
<evidence type="ECO:0000256" key="3">
    <source>
        <dbReference type="ARBA" id="ARBA00022552"/>
    </source>
</evidence>
<dbReference type="PANTHER" id="PTHR21321">
    <property type="entry name" value="PNAS-3 RELATED"/>
    <property type="match status" value="1"/>
</dbReference>
<evidence type="ECO:0000256" key="2">
    <source>
        <dbReference type="ARBA" id="ARBA00009155"/>
    </source>
</evidence>
<proteinExistence type="inferred from homology"/>
<reference evidence="10" key="1">
    <citation type="submission" date="2015-04" db="EMBL/GenBank/DDBJ databases">
        <title>The genome sequence of the plant pathogenic Rhizarian Plasmodiophora brassicae reveals insights in its biotrophic life cycle and the origin of chitin synthesis.</title>
        <authorList>
            <person name="Schwelm A."/>
            <person name="Fogelqvist J."/>
            <person name="Knaust A."/>
            <person name="Julke S."/>
            <person name="Lilja T."/>
            <person name="Dhandapani V."/>
            <person name="Bonilla-Rosso G."/>
            <person name="Karlsson M."/>
            <person name="Shevchenko A."/>
            <person name="Choi S.R."/>
            <person name="Kim H.G."/>
            <person name="Park J.Y."/>
            <person name="Lim Y.P."/>
            <person name="Ludwig-Muller J."/>
            <person name="Dixelius C."/>
        </authorList>
    </citation>
    <scope>NUCLEOTIDE SEQUENCE</scope>
    <source>
        <tissue evidence="10">Potato root galls</tissue>
    </source>
</reference>
<dbReference type="AlphaFoldDB" id="A0A0H5R9W4"/>
<dbReference type="Gene3D" id="2.40.50.100">
    <property type="match status" value="1"/>
</dbReference>
<feature type="domain" description="RRP4 S1" evidence="9">
    <location>
        <begin position="65"/>
        <end position="137"/>
    </location>
</feature>
<feature type="non-terminal residue" evidence="10">
    <location>
        <position position="1"/>
    </location>
</feature>
<dbReference type="InterPro" id="IPR026699">
    <property type="entry name" value="Exosome_RNA_bind1/RRP40/RRP4"/>
</dbReference>
<evidence type="ECO:0000256" key="5">
    <source>
        <dbReference type="ARBA" id="ARBA00022884"/>
    </source>
</evidence>
<keyword evidence="4" id="KW-0271">Exosome</keyword>
<dbReference type="GO" id="GO:0000176">
    <property type="term" value="C:nuclear exosome (RNase complex)"/>
    <property type="evidence" value="ECO:0007669"/>
    <property type="project" value="TreeGrafter"/>
</dbReference>
<dbReference type="GO" id="GO:0071035">
    <property type="term" value="P:nuclear polyadenylation-dependent rRNA catabolic process"/>
    <property type="evidence" value="ECO:0007669"/>
    <property type="project" value="TreeGrafter"/>
</dbReference>
<evidence type="ECO:0000259" key="7">
    <source>
        <dbReference type="Pfam" id="PF14382"/>
    </source>
</evidence>
<evidence type="ECO:0000259" key="8">
    <source>
        <dbReference type="Pfam" id="PF15985"/>
    </source>
</evidence>
<dbReference type="CDD" id="cd05789">
    <property type="entry name" value="S1_Rrp4"/>
    <property type="match status" value="1"/>
</dbReference>
<dbReference type="Pfam" id="PF15985">
    <property type="entry name" value="KH_6"/>
    <property type="match status" value="1"/>
</dbReference>
<dbReference type="InterPro" id="IPR004088">
    <property type="entry name" value="KH_dom_type_1"/>
</dbReference>
<dbReference type="InterPro" id="IPR012340">
    <property type="entry name" value="NA-bd_OB-fold"/>
</dbReference>
<dbReference type="GO" id="GO:0000177">
    <property type="term" value="C:cytoplasmic exosome (RNase complex)"/>
    <property type="evidence" value="ECO:0007669"/>
    <property type="project" value="TreeGrafter"/>
</dbReference>
<dbReference type="Pfam" id="PF14382">
    <property type="entry name" value="ECR1_N"/>
    <property type="match status" value="1"/>
</dbReference>
<dbReference type="GO" id="GO:0071051">
    <property type="term" value="P:poly(A)-dependent snoRNA 3'-end processing"/>
    <property type="evidence" value="ECO:0007669"/>
    <property type="project" value="TreeGrafter"/>
</dbReference>
<sequence>EFRPISFPIMTTPFVAPGDVITTESGFLWGHGTKLDETNKLLRASVAGFVEQVNKLLTVRPLTQRYSGEIGDVIVGRVVGIGDKRWRLDINSRQDGVLMLSAIHLPGGVQRRRTDEDSLQMRSVFDEGDLISAEVQSFYADGAIALHTRTSKYGLLGKGMFVVVRQSLVKRCKQHFVRLPQVEVDVIFGNNGYIWIGEGDSPASAEQLERMARVRRCIVALDRMFVSIFPDTVMDVYGDSLEMGVPASEITHPDQIGRLTQKAVLRQQQHNNL</sequence>
<comment type="similarity">
    <text evidence="2">Belongs to the RRP4 family.</text>
</comment>
<dbReference type="SUPFAM" id="SSF54791">
    <property type="entry name" value="Eukaryotic type KH-domain (KH-domain type I)"/>
    <property type="match status" value="1"/>
</dbReference>
<keyword evidence="6" id="KW-0539">Nucleus</keyword>
<organism evidence="10">
    <name type="scientific">Spongospora subterranea</name>
    <dbReference type="NCBI Taxonomy" id="70186"/>
    <lineage>
        <taxon>Eukaryota</taxon>
        <taxon>Sar</taxon>
        <taxon>Rhizaria</taxon>
        <taxon>Endomyxa</taxon>
        <taxon>Phytomyxea</taxon>
        <taxon>Plasmodiophorida</taxon>
        <taxon>Plasmodiophoridae</taxon>
        <taxon>Spongospora</taxon>
    </lineage>
</organism>
<dbReference type="SUPFAM" id="SSF110324">
    <property type="entry name" value="Ribosomal L27 protein-like"/>
    <property type="match status" value="1"/>
</dbReference>
<evidence type="ECO:0000256" key="4">
    <source>
        <dbReference type="ARBA" id="ARBA00022835"/>
    </source>
</evidence>
<dbReference type="CDD" id="cd22525">
    <property type="entry name" value="KH-I_Rrp4_eukar"/>
    <property type="match status" value="1"/>
</dbReference>